<proteinExistence type="predicted"/>
<dbReference type="PRINTS" id="PR00326">
    <property type="entry name" value="GTP1OBG"/>
</dbReference>
<dbReference type="InterPro" id="IPR041623">
    <property type="entry name" value="NOG1_N"/>
</dbReference>
<dbReference type="Proteomes" id="UP001210211">
    <property type="component" value="Unassembled WGS sequence"/>
</dbReference>
<keyword evidence="1" id="KW-0547">Nucleotide-binding</keyword>
<protein>
    <recommendedName>
        <fullName evidence="3">OBG-type G domain-containing protein</fullName>
    </recommendedName>
</protein>
<accession>A0AAD6A2Z5</accession>
<gene>
    <name evidence="4" type="ORF">LUZ61_012456</name>
</gene>
<sequence>MVQFNFKGITVVPSEKELVDIILSRTQMQTPTVVNNGYNMQLVRMFCMRKVTATLRHFHKKLSVIIDEFPQVIHPFYSDLLHLDVLSNKDHYKLALGRVNTARDLLSKIADDYIRLLNYGDSLYRCESLKVAALGRMCTLIKRIGPSLAYLEQVRQHMARLPSIDPSMRTILICGYPNVGKSSFMNKITRADIDMQPYALTTNSLFVGHTDYNYLRYQVIDIPGILDRPFEDRNIIEMCSVTALAHLRSAVLFFLDVSGSCGYTIAQQAALFHSINSLFLKKPLIPSKKKPLFLKKPVMIVCNKIDLQLMDALSVEDKRLVDEMMAEAHKTLSIGGDQNGEQQVLLTMSILIDEWVIALKDTAREISGHQFEIKLDINGP</sequence>
<dbReference type="InterPro" id="IPR006073">
    <property type="entry name" value="GTP-bd"/>
</dbReference>
<dbReference type="PANTHER" id="PTHR45759">
    <property type="entry name" value="NUCLEOLAR GTP-BINDING PROTEIN 1"/>
    <property type="match status" value="1"/>
</dbReference>
<feature type="domain" description="OBG-type G" evidence="3">
    <location>
        <begin position="169"/>
        <end position="368"/>
    </location>
</feature>
<dbReference type="PROSITE" id="PS51710">
    <property type="entry name" value="G_OBG"/>
    <property type="match status" value="1"/>
</dbReference>
<dbReference type="Pfam" id="PF17835">
    <property type="entry name" value="NOG1_N"/>
    <property type="match status" value="1"/>
</dbReference>
<reference evidence="4 5" key="1">
    <citation type="journal article" date="2022" name="Cell">
        <title>Repeat-based holocentromeres influence genome architecture and karyotype evolution.</title>
        <authorList>
            <person name="Hofstatter P.G."/>
            <person name="Thangavel G."/>
            <person name="Lux T."/>
            <person name="Neumann P."/>
            <person name="Vondrak T."/>
            <person name="Novak P."/>
            <person name="Zhang M."/>
            <person name="Costa L."/>
            <person name="Castellani M."/>
            <person name="Scott A."/>
            <person name="Toegelov H."/>
            <person name="Fuchs J."/>
            <person name="Mata-Sucre Y."/>
            <person name="Dias Y."/>
            <person name="Vanzela A.L.L."/>
            <person name="Huettel B."/>
            <person name="Almeida C.C.S."/>
            <person name="Simkova H."/>
            <person name="Souza G."/>
            <person name="Pedrosa-Harand A."/>
            <person name="Macas J."/>
            <person name="Mayer K.F.X."/>
            <person name="Houben A."/>
            <person name="Marques A."/>
        </authorList>
    </citation>
    <scope>NUCLEOTIDE SEQUENCE [LARGE SCALE GENOMIC DNA]</scope>
    <source>
        <strain evidence="4">RhyTen1mFocal</strain>
    </source>
</reference>
<dbReference type="InterPro" id="IPR031167">
    <property type="entry name" value="G_OBG"/>
</dbReference>
<dbReference type="Pfam" id="PF02421">
    <property type="entry name" value="FeoB_N"/>
    <property type="match status" value="1"/>
</dbReference>
<dbReference type="InterPro" id="IPR027417">
    <property type="entry name" value="P-loop_NTPase"/>
</dbReference>
<dbReference type="InterPro" id="IPR030389">
    <property type="entry name" value="G_FEOB_dom"/>
</dbReference>
<comment type="caution">
    <text evidence="4">The sequence shown here is derived from an EMBL/GenBank/DDBJ whole genome shotgun (WGS) entry which is preliminary data.</text>
</comment>
<dbReference type="EMBL" id="JAMRDG010000001">
    <property type="protein sequence ID" value="KAJ3708751.1"/>
    <property type="molecule type" value="Genomic_DNA"/>
</dbReference>
<name>A0AAD6A2Z5_9POAL</name>
<dbReference type="SUPFAM" id="SSF52540">
    <property type="entry name" value="P-loop containing nucleoside triphosphate hydrolases"/>
    <property type="match status" value="1"/>
</dbReference>
<evidence type="ECO:0000256" key="1">
    <source>
        <dbReference type="ARBA" id="ARBA00022741"/>
    </source>
</evidence>
<dbReference type="AlphaFoldDB" id="A0AAD6A2Z5"/>
<dbReference type="Pfam" id="PF06858">
    <property type="entry name" value="NOG1"/>
    <property type="match status" value="1"/>
</dbReference>
<dbReference type="GO" id="GO:0005525">
    <property type="term" value="F:GTP binding"/>
    <property type="evidence" value="ECO:0007669"/>
    <property type="project" value="UniProtKB-KW"/>
</dbReference>
<keyword evidence="5" id="KW-1185">Reference proteome</keyword>
<evidence type="ECO:0000313" key="4">
    <source>
        <dbReference type="EMBL" id="KAJ3708751.1"/>
    </source>
</evidence>
<keyword evidence="2" id="KW-0342">GTP-binding</keyword>
<dbReference type="Gene3D" id="1.20.120.1190">
    <property type="match status" value="1"/>
</dbReference>
<organism evidence="4 5">
    <name type="scientific">Rhynchospora tenuis</name>
    <dbReference type="NCBI Taxonomy" id="198213"/>
    <lineage>
        <taxon>Eukaryota</taxon>
        <taxon>Viridiplantae</taxon>
        <taxon>Streptophyta</taxon>
        <taxon>Embryophyta</taxon>
        <taxon>Tracheophyta</taxon>
        <taxon>Spermatophyta</taxon>
        <taxon>Magnoliopsida</taxon>
        <taxon>Liliopsida</taxon>
        <taxon>Poales</taxon>
        <taxon>Cyperaceae</taxon>
        <taxon>Cyperoideae</taxon>
        <taxon>Rhynchosporeae</taxon>
        <taxon>Rhynchospora</taxon>
    </lineage>
</organism>
<dbReference type="CDD" id="cd01897">
    <property type="entry name" value="NOG"/>
    <property type="match status" value="1"/>
</dbReference>
<evidence type="ECO:0000259" key="3">
    <source>
        <dbReference type="PROSITE" id="PS51710"/>
    </source>
</evidence>
<evidence type="ECO:0000256" key="2">
    <source>
        <dbReference type="ARBA" id="ARBA00023134"/>
    </source>
</evidence>
<evidence type="ECO:0000313" key="5">
    <source>
        <dbReference type="Proteomes" id="UP001210211"/>
    </source>
</evidence>
<dbReference type="InterPro" id="IPR010674">
    <property type="entry name" value="NOG1_Rossman_fold_dom"/>
</dbReference>
<dbReference type="Gene3D" id="3.40.50.300">
    <property type="entry name" value="P-loop containing nucleotide triphosphate hydrolases"/>
    <property type="match status" value="1"/>
</dbReference>